<dbReference type="AlphaFoldDB" id="A0AAF0DGG7"/>
<reference evidence="3" key="1">
    <citation type="submission" date="2023-03" db="EMBL/GenBank/DDBJ databases">
        <title>Emydomyces testavorans Genome Sequence.</title>
        <authorList>
            <person name="Hoyer L."/>
        </authorList>
    </citation>
    <scope>NUCLEOTIDE SEQUENCE</scope>
    <source>
        <strain evidence="3">16-2883</strain>
    </source>
</reference>
<evidence type="ECO:0000313" key="3">
    <source>
        <dbReference type="EMBL" id="WEW58112.1"/>
    </source>
</evidence>
<feature type="coiled-coil region" evidence="1">
    <location>
        <begin position="683"/>
        <end position="745"/>
    </location>
</feature>
<evidence type="ECO:0000256" key="2">
    <source>
        <dbReference type="SAM" id="Phobius"/>
    </source>
</evidence>
<organism evidence="3 4">
    <name type="scientific">Emydomyces testavorans</name>
    <dbReference type="NCBI Taxonomy" id="2070801"/>
    <lineage>
        <taxon>Eukaryota</taxon>
        <taxon>Fungi</taxon>
        <taxon>Dikarya</taxon>
        <taxon>Ascomycota</taxon>
        <taxon>Pezizomycotina</taxon>
        <taxon>Eurotiomycetes</taxon>
        <taxon>Eurotiomycetidae</taxon>
        <taxon>Onygenales</taxon>
        <taxon>Nannizziopsiaceae</taxon>
        <taxon>Emydomyces</taxon>
    </lineage>
</organism>
<keyword evidence="2" id="KW-1133">Transmembrane helix</keyword>
<sequence>MSRRSTQTTPETVQLYAFLQLLAWLVVIVGCKTIPELPVWQTPPSKWTNVDFETLGLSVFTGVMFTTVAVYCLSALCIVMYGVLVKTLRAVANAVRAVSSVYSNTGIKGVVLFALNMPLDSCKRTWAYRFVCRLVLGDQVAIVAAFVLPAALYFVGVRYGLPAFSYISGFIAGLVNPSDEDSECCRYSATSSRRDRYRRNPNLRYFCDGEVDGYGALASWRQSWEDTTFSWDFFQPILVYSVVVMYCLFIVAVLVFNRHIRKQQGTQTDSTGDLNGDSKGLSEKITQLNVQIGELKGRRLTLKSLVKRLKGVIQLADRKVQQQKIELDALREINEQLQAVNEDQRSQCQDLTEKLSKVSEDTSLNQVREQLGYEKGLRFLVTYGYMALKQLAGTFAEMDLGEHLLKLTREIEKKCESLTTAGIKSLDEVTEILGNEFTNLLKDASEYAAEIRLNKRDERLLATQNVVLLKRKLRKARRHTRSVMVELAGRQVQTNSGDNESSAKVDGIRREYAKRIEDLEGQIAAAQKQAELVKAGKVEETKSVNRQECTNEEVEGYKQEILFMRRELSEKEQRLIYLEQELTGSRALNHDAEAQRTVNQRLMQEVTEKGAVLQRLQQELFNALQREETLKKEIVQNAATLDKQAHEIARLSESEQEMSARSMELEFLLGAANQQSGAEGQQRSRLQDQLDEQVRQLSEKESELTQLRTQNDGLYSQYKGIENEMRELRRKHDQEKKEAGNARANAVADLQVKIIQHEATIGDLQGKLEQAQGAFSNSIDIVASQRIEELEAHVEKLKTQVQQNSDIELGLRKENHDLKQRLEQVGREQSTKKAVGSAFVDPAKARLSKLQRDVQNLRQEAAVMEAMRDRLANEIRDLKTHYEPQNDNREPRTPLTVQGLQLVLQNEKAVQSLSRP</sequence>
<protein>
    <submittedName>
        <fullName evidence="3">Uncharacterized protein</fullName>
    </submittedName>
</protein>
<feature type="coiled-coil region" evidence="1">
    <location>
        <begin position="840"/>
        <end position="874"/>
    </location>
</feature>
<keyword evidence="4" id="KW-1185">Reference proteome</keyword>
<dbReference type="PROSITE" id="PS51257">
    <property type="entry name" value="PROKAR_LIPOPROTEIN"/>
    <property type="match status" value="1"/>
</dbReference>
<feature type="transmembrane region" description="Helical" evidence="2">
    <location>
        <begin position="237"/>
        <end position="256"/>
    </location>
</feature>
<keyword evidence="2" id="KW-0472">Membrane</keyword>
<feature type="transmembrane region" description="Helical" evidence="2">
    <location>
        <begin position="134"/>
        <end position="155"/>
    </location>
</feature>
<dbReference type="Proteomes" id="UP001219355">
    <property type="component" value="Chromosome 2"/>
</dbReference>
<feature type="coiled-coil region" evidence="1">
    <location>
        <begin position="313"/>
        <end position="361"/>
    </location>
</feature>
<keyword evidence="1" id="KW-0175">Coiled coil</keyword>
<feature type="coiled-coil region" evidence="1">
    <location>
        <begin position="509"/>
        <end position="633"/>
    </location>
</feature>
<dbReference type="EMBL" id="CP120628">
    <property type="protein sequence ID" value="WEW58112.1"/>
    <property type="molecule type" value="Genomic_DNA"/>
</dbReference>
<name>A0AAF0DGG7_9EURO</name>
<accession>A0AAF0DGG7</accession>
<gene>
    <name evidence="3" type="ORF">PRK78_003579</name>
</gene>
<evidence type="ECO:0000313" key="4">
    <source>
        <dbReference type="Proteomes" id="UP001219355"/>
    </source>
</evidence>
<feature type="transmembrane region" description="Helical" evidence="2">
    <location>
        <begin position="55"/>
        <end position="84"/>
    </location>
</feature>
<evidence type="ECO:0000256" key="1">
    <source>
        <dbReference type="SAM" id="Coils"/>
    </source>
</evidence>
<feature type="transmembrane region" description="Helical" evidence="2">
    <location>
        <begin position="12"/>
        <end position="35"/>
    </location>
</feature>
<proteinExistence type="predicted"/>
<keyword evidence="2" id="KW-0812">Transmembrane</keyword>